<dbReference type="PROSITE" id="PS50157">
    <property type="entry name" value="ZINC_FINGER_C2H2_2"/>
    <property type="match status" value="2"/>
</dbReference>
<keyword evidence="4 7" id="KW-0863">Zinc-finger</keyword>
<protein>
    <recommendedName>
        <fullName evidence="9">C2H2-type domain-containing protein</fullName>
    </recommendedName>
</protein>
<dbReference type="Proteomes" id="UP000185904">
    <property type="component" value="Unassembled WGS sequence"/>
</dbReference>
<dbReference type="GO" id="GO:0005634">
    <property type="term" value="C:nucleus"/>
    <property type="evidence" value="ECO:0007669"/>
    <property type="project" value="UniProtKB-SubCell"/>
</dbReference>
<reference evidence="10 11" key="1">
    <citation type="submission" date="2016-03" db="EMBL/GenBank/DDBJ databases">
        <title>The draft genome sequence of Fonsecaea nubica causative agent of cutaneous subcutaneous infection in human host.</title>
        <authorList>
            <person name="Costa F."/>
            <person name="Sybren D.H."/>
            <person name="Raittz R.T."/>
            <person name="Weiss V.A."/>
            <person name="Leao A.C."/>
            <person name="Gomes R."/>
            <person name="De Souza E.M."/>
            <person name="Pedrosa F.O."/>
            <person name="Steffens M.B."/>
            <person name="Bombassaro A."/>
            <person name="Tadra-Sfeir M.Z."/>
            <person name="Moreno L.F."/>
            <person name="Najafzadeh M.J."/>
            <person name="Felipe M.S."/>
            <person name="Teixeira M."/>
            <person name="Sun J."/>
            <person name="Xi L."/>
            <person name="Castro M.A."/>
            <person name="Vicente V.A."/>
        </authorList>
    </citation>
    <scope>NUCLEOTIDE SEQUENCE [LARGE SCALE GENOMIC DNA]</scope>
    <source>
        <strain evidence="10 11">CBS 269.64</strain>
    </source>
</reference>
<dbReference type="InterPro" id="IPR051059">
    <property type="entry name" value="VerF-like"/>
</dbReference>
<dbReference type="GO" id="GO:0006108">
    <property type="term" value="P:malate metabolic process"/>
    <property type="evidence" value="ECO:0007669"/>
    <property type="project" value="InterPro"/>
</dbReference>
<evidence type="ECO:0000256" key="5">
    <source>
        <dbReference type="ARBA" id="ARBA00022833"/>
    </source>
</evidence>
<gene>
    <name evidence="10" type="ORF">AYO20_04128</name>
</gene>
<dbReference type="OrthoDB" id="10018191at2759"/>
<feature type="domain" description="C2H2-type" evidence="9">
    <location>
        <begin position="9"/>
        <end position="36"/>
    </location>
</feature>
<name>A0A178D4M0_9EURO</name>
<evidence type="ECO:0000256" key="1">
    <source>
        <dbReference type="ARBA" id="ARBA00004123"/>
    </source>
</evidence>
<comment type="caution">
    <text evidence="10">The sequence shown here is derived from an EMBL/GenBank/DDBJ whole genome shotgun (WGS) entry which is preliminary data.</text>
</comment>
<evidence type="ECO:0000256" key="3">
    <source>
        <dbReference type="ARBA" id="ARBA00022737"/>
    </source>
</evidence>
<dbReference type="InterPro" id="IPR036236">
    <property type="entry name" value="Znf_C2H2_sf"/>
</dbReference>
<keyword evidence="5" id="KW-0862">Zinc</keyword>
<evidence type="ECO:0000256" key="2">
    <source>
        <dbReference type="ARBA" id="ARBA00022723"/>
    </source>
</evidence>
<keyword evidence="3" id="KW-0677">Repeat</keyword>
<dbReference type="InterPro" id="IPR001252">
    <property type="entry name" value="Malate_DH_AS"/>
</dbReference>
<keyword evidence="11" id="KW-1185">Reference proteome</keyword>
<dbReference type="EMBL" id="LVCJ01000021">
    <property type="protein sequence ID" value="OAL36512.1"/>
    <property type="molecule type" value="Genomic_DNA"/>
</dbReference>
<dbReference type="SUPFAM" id="SSF57667">
    <property type="entry name" value="beta-beta-alpha zinc fingers"/>
    <property type="match status" value="1"/>
</dbReference>
<dbReference type="GO" id="GO:0016615">
    <property type="term" value="F:malate dehydrogenase activity"/>
    <property type="evidence" value="ECO:0007669"/>
    <property type="project" value="InterPro"/>
</dbReference>
<dbReference type="PROSITE" id="PS00068">
    <property type="entry name" value="MDH"/>
    <property type="match status" value="1"/>
</dbReference>
<dbReference type="RefSeq" id="XP_022501524.1">
    <property type="nucleotide sequence ID" value="XM_022642427.1"/>
</dbReference>
<dbReference type="SMART" id="SM00355">
    <property type="entry name" value="ZnF_C2H2"/>
    <property type="match status" value="2"/>
</dbReference>
<dbReference type="FunFam" id="3.30.160.60:FF:002343">
    <property type="entry name" value="Zinc finger protein 33A"/>
    <property type="match status" value="1"/>
</dbReference>
<dbReference type="Pfam" id="PF00096">
    <property type="entry name" value="zf-C2H2"/>
    <property type="match status" value="2"/>
</dbReference>
<dbReference type="GO" id="GO:0006351">
    <property type="term" value="P:DNA-templated transcription"/>
    <property type="evidence" value="ECO:0007669"/>
    <property type="project" value="InterPro"/>
</dbReference>
<dbReference type="GO" id="GO:0000981">
    <property type="term" value="F:DNA-binding transcription factor activity, RNA polymerase II-specific"/>
    <property type="evidence" value="ECO:0007669"/>
    <property type="project" value="InterPro"/>
</dbReference>
<dbReference type="GO" id="GO:0008270">
    <property type="term" value="F:zinc ion binding"/>
    <property type="evidence" value="ECO:0007669"/>
    <property type="project" value="UniProtKB-KW"/>
</dbReference>
<organism evidence="10 11">
    <name type="scientific">Fonsecaea nubica</name>
    <dbReference type="NCBI Taxonomy" id="856822"/>
    <lineage>
        <taxon>Eukaryota</taxon>
        <taxon>Fungi</taxon>
        <taxon>Dikarya</taxon>
        <taxon>Ascomycota</taxon>
        <taxon>Pezizomycotina</taxon>
        <taxon>Eurotiomycetes</taxon>
        <taxon>Chaetothyriomycetidae</taxon>
        <taxon>Chaetothyriales</taxon>
        <taxon>Herpotrichiellaceae</taxon>
        <taxon>Fonsecaea</taxon>
    </lineage>
</organism>
<comment type="subcellular location">
    <subcellularLocation>
        <location evidence="1">Nucleus</location>
    </subcellularLocation>
</comment>
<evidence type="ECO:0000259" key="9">
    <source>
        <dbReference type="PROSITE" id="PS50157"/>
    </source>
</evidence>
<evidence type="ECO:0000313" key="11">
    <source>
        <dbReference type="Proteomes" id="UP000185904"/>
    </source>
</evidence>
<feature type="domain" description="C2H2-type" evidence="9">
    <location>
        <begin position="37"/>
        <end position="65"/>
    </location>
</feature>
<dbReference type="InterPro" id="IPR013087">
    <property type="entry name" value="Znf_C2H2_type"/>
</dbReference>
<feature type="region of interest" description="Disordered" evidence="8">
    <location>
        <begin position="59"/>
        <end position="134"/>
    </location>
</feature>
<keyword evidence="6" id="KW-0539">Nucleus</keyword>
<dbReference type="GeneID" id="34587549"/>
<dbReference type="AlphaFoldDB" id="A0A178D4M0"/>
<dbReference type="PANTHER" id="PTHR40626">
    <property type="entry name" value="MIP31509P"/>
    <property type="match status" value="1"/>
</dbReference>
<dbReference type="PROSITE" id="PS00028">
    <property type="entry name" value="ZINC_FINGER_C2H2_1"/>
    <property type="match status" value="2"/>
</dbReference>
<dbReference type="CDD" id="cd12148">
    <property type="entry name" value="fungal_TF_MHR"/>
    <property type="match status" value="1"/>
</dbReference>
<evidence type="ECO:0000256" key="4">
    <source>
        <dbReference type="ARBA" id="ARBA00022771"/>
    </source>
</evidence>
<keyword evidence="2" id="KW-0479">Metal-binding</keyword>
<dbReference type="GO" id="GO:0000785">
    <property type="term" value="C:chromatin"/>
    <property type="evidence" value="ECO:0007669"/>
    <property type="project" value="TreeGrafter"/>
</dbReference>
<evidence type="ECO:0000256" key="7">
    <source>
        <dbReference type="PROSITE-ProRule" id="PRU00042"/>
    </source>
</evidence>
<dbReference type="Pfam" id="PF04082">
    <property type="entry name" value="Fungal_trans"/>
    <property type="match status" value="1"/>
</dbReference>
<accession>A0A178D4M0</accession>
<dbReference type="PANTHER" id="PTHR40626:SF7">
    <property type="entry name" value="TRANSCRIPTION FACTOR, PUTATIVE (AFU_ORTHOLOGUE AFUA_1G04110)-RELATED"/>
    <property type="match status" value="1"/>
</dbReference>
<evidence type="ECO:0000256" key="8">
    <source>
        <dbReference type="SAM" id="MobiDB-lite"/>
    </source>
</evidence>
<evidence type="ECO:0000313" key="10">
    <source>
        <dbReference type="EMBL" id="OAL36512.1"/>
    </source>
</evidence>
<proteinExistence type="predicted"/>
<evidence type="ECO:0000256" key="6">
    <source>
        <dbReference type="ARBA" id="ARBA00023242"/>
    </source>
</evidence>
<sequence length="875" mass="97542">MATKAQRNKKCLYCDRKFGKAEHLKRHQRAHTGEKPFKCSHCGREYARSDVLMRHVRNHHSTSDREIVASPPLTDSHTNGDKLAGSCASSSSQSRRDGRPVHSMQVQCSDDDNMVAGMDSQRQGTGDPQDPANLHASQRVKPLVDFDNPVERRAAPPLAGFEDWLGLQDMPLAANIWDDVSHFDFTSFTNDARLSLSPYWPRQLPLHSPPKDNISDERYAKIASLWPTKKQTARRLIQTLWRDVASFPEENIYSQQSPTGHEGIQPSQAAPGEFAESRWGLDEERRARLIEDCALVNTPFSPVADRGVATSIRSGASDSCSQDSGTPAKFPSTAILDVSLDVYFRRFHHLMPFIHEPTFSAKKTSSTLLFPMCLMGLTMLDSVRAKRFVRSHLGNAIERCRRDLVVSSQGDVQLGEFLSTLAAALLLLSLAAINPKQPLPEHSRLLYNETINAAQRHGLFHPQEGEQLSAAMFQSLDNVATWRAWTRIESIKRLILCLIMTDSFFSHLDDHNPVIRTEQLHFYFPCKTELFQAATERRWSQMVDAGSLTIMPLMIPQLDAAILPPASDASEIGFFGLCSTAWVRIAEARHRYSPLTAGHSNLPIPAEMFAHDEHAAVIAPFLIKMWRSYGETMRIINPNCEAFWHHLNLSMTADLGVFEVASGRDGAERAKDALDDIATWSQTAAARRACVHAAHTFSCMSKRRLIDGTSYEAEVALVHAALVLGLYVFVMPQPDETDDHHHEQPAHREREAFELLDPVDWNLVGEVGFTSYPATTTDTDLDMGMGMGMDPTTTTTTTTTTTCPAKTFIQHGGPISFSGVAQNGGYASARRVLLDYVYLLEEVGTRYNVMEFCHILRILSDALIDFDAGGADQVE</sequence>
<dbReference type="InterPro" id="IPR007219">
    <property type="entry name" value="XnlR_reg_dom"/>
</dbReference>
<dbReference type="GO" id="GO:0000978">
    <property type="term" value="F:RNA polymerase II cis-regulatory region sequence-specific DNA binding"/>
    <property type="evidence" value="ECO:0007669"/>
    <property type="project" value="InterPro"/>
</dbReference>
<dbReference type="Gene3D" id="3.30.160.60">
    <property type="entry name" value="Classic Zinc Finger"/>
    <property type="match status" value="2"/>
</dbReference>